<dbReference type="SUPFAM" id="SSF47823">
    <property type="entry name" value="lambda integrase-like, N-terminal domain"/>
    <property type="match status" value="1"/>
</dbReference>
<accession>A0A6M8HZ22</accession>
<dbReference type="RefSeq" id="WP_171837586.1">
    <property type="nucleotide sequence ID" value="NZ_CP053710.1"/>
</dbReference>
<name>A0A6M8HZ22_9PROT</name>
<keyword evidence="2" id="KW-0233">DNA recombination</keyword>
<evidence type="ECO:0000256" key="1">
    <source>
        <dbReference type="ARBA" id="ARBA00023125"/>
    </source>
</evidence>
<feature type="compositionally biased region" description="Basic residues" evidence="3">
    <location>
        <begin position="137"/>
        <end position="149"/>
    </location>
</feature>
<keyword evidence="1" id="KW-0238">DNA-binding</keyword>
<proteinExistence type="predicted"/>
<dbReference type="GO" id="GO:0015074">
    <property type="term" value="P:DNA integration"/>
    <property type="evidence" value="ECO:0007669"/>
    <property type="project" value="InterPro"/>
</dbReference>
<dbReference type="InterPro" id="IPR011010">
    <property type="entry name" value="DNA_brk_join_enz"/>
</dbReference>
<dbReference type="SUPFAM" id="SSF56349">
    <property type="entry name" value="DNA breaking-rejoining enzymes"/>
    <property type="match status" value="1"/>
</dbReference>
<dbReference type="GO" id="GO:0003677">
    <property type="term" value="F:DNA binding"/>
    <property type="evidence" value="ECO:0007669"/>
    <property type="project" value="UniProtKB-KW"/>
</dbReference>
<reference evidence="4 5" key="1">
    <citation type="journal article" date="2014" name="World J. Microbiol. Biotechnol.">
        <title>Biodiversity and physiological characteristics of Antarctic and Arctic lichens-associated bacteria.</title>
        <authorList>
            <person name="Lee Y.M."/>
            <person name="Kim E.H."/>
            <person name="Lee H.K."/>
            <person name="Hong S.G."/>
        </authorList>
    </citation>
    <scope>NUCLEOTIDE SEQUENCE [LARGE SCALE GENOMIC DNA]</scope>
    <source>
        <strain evidence="4 5">PAMC 26569</strain>
        <plasmid evidence="4">unnamed2</plasmid>
    </source>
</reference>
<sequence length="288" mass="31048">MAVVELNQDFDPSDVVTAAAITPVELTDAAQSGLPAPHSAVTRRLYAADWGAFVAWCRQEHQTALPATPSSVAAYLSSLSASLAPGALGRRTAAIADRHRRACHASPCTDMVVGDVLRAARAARKSDSAPASSPKGARSRSRPRRRRPHSNALLERMAARCPSDLAGLRDRSLLLLTAAGVSGERLLALDREHVRLGSHQVELVLVMPDGGAGEVVVIHRGALSTTCPVRALDHWLSSSDTRFGPLFRKVDRWGNVEHQRLRADGLRRIFQRRGVVGRRARPNAADTP</sequence>
<dbReference type="InterPro" id="IPR013762">
    <property type="entry name" value="Integrase-like_cat_sf"/>
</dbReference>
<keyword evidence="5" id="KW-1185">Reference proteome</keyword>
<dbReference type="Gene3D" id="1.10.150.130">
    <property type="match status" value="1"/>
</dbReference>
<dbReference type="EMBL" id="CP053710">
    <property type="protein sequence ID" value="QKE93395.1"/>
    <property type="molecule type" value="Genomic_DNA"/>
</dbReference>
<dbReference type="InterPro" id="IPR010998">
    <property type="entry name" value="Integrase_recombinase_N"/>
</dbReference>
<evidence type="ECO:0000256" key="3">
    <source>
        <dbReference type="SAM" id="MobiDB-lite"/>
    </source>
</evidence>
<dbReference type="GO" id="GO:0006310">
    <property type="term" value="P:DNA recombination"/>
    <property type="evidence" value="ECO:0007669"/>
    <property type="project" value="UniProtKB-KW"/>
</dbReference>
<protein>
    <submittedName>
        <fullName evidence="4">Uncharacterized protein</fullName>
    </submittedName>
</protein>
<organism evidence="4 5">
    <name type="scientific">Lichenicola cladoniae</name>
    <dbReference type="NCBI Taxonomy" id="1484109"/>
    <lineage>
        <taxon>Bacteria</taxon>
        <taxon>Pseudomonadati</taxon>
        <taxon>Pseudomonadota</taxon>
        <taxon>Alphaproteobacteria</taxon>
        <taxon>Acetobacterales</taxon>
        <taxon>Acetobacteraceae</taxon>
        <taxon>Lichenicola</taxon>
    </lineage>
</organism>
<evidence type="ECO:0000313" key="4">
    <source>
        <dbReference type="EMBL" id="QKE93395.1"/>
    </source>
</evidence>
<keyword evidence="4" id="KW-0614">Plasmid</keyword>
<dbReference type="Gene3D" id="1.10.443.10">
    <property type="entry name" value="Intergrase catalytic core"/>
    <property type="match status" value="1"/>
</dbReference>
<geneLocation type="plasmid" evidence="4 5">
    <name>unnamed2</name>
</geneLocation>
<evidence type="ECO:0000256" key="2">
    <source>
        <dbReference type="ARBA" id="ARBA00023172"/>
    </source>
</evidence>
<gene>
    <name evidence="4" type="ORF">HN018_24705</name>
</gene>
<evidence type="ECO:0000313" key="5">
    <source>
        <dbReference type="Proteomes" id="UP000500767"/>
    </source>
</evidence>
<dbReference type="Proteomes" id="UP000500767">
    <property type="component" value="Plasmid unnamed2"/>
</dbReference>
<dbReference type="AlphaFoldDB" id="A0A6M8HZ22"/>
<feature type="region of interest" description="Disordered" evidence="3">
    <location>
        <begin position="123"/>
        <end position="152"/>
    </location>
</feature>
<dbReference type="KEGG" id="lck:HN018_24705"/>